<sequence>MANIDKQTIRDAYEEVRNDSNDTNWAVLKYDGSTLSWVLLGLVLKTSRRISPVDDDRVYGFLRVIAGDELSKRTKFALIVWLGKNVSGIKRARMGTDKSSVKEVIRSYAVELMINEKSELNEDFIREAIVKAGGANYGTGTRD</sequence>
<evidence type="ECO:0000256" key="6">
    <source>
        <dbReference type="ARBA" id="ARBA00058385"/>
    </source>
</evidence>
<organism evidence="10 11">
    <name type="scientific">Magallana gigas</name>
    <name type="common">Pacific oyster</name>
    <name type="synonym">Crassostrea gigas</name>
    <dbReference type="NCBI Taxonomy" id="29159"/>
    <lineage>
        <taxon>Eukaryota</taxon>
        <taxon>Metazoa</taxon>
        <taxon>Spiralia</taxon>
        <taxon>Lophotrochozoa</taxon>
        <taxon>Mollusca</taxon>
        <taxon>Bivalvia</taxon>
        <taxon>Autobranchia</taxon>
        <taxon>Pteriomorphia</taxon>
        <taxon>Ostreida</taxon>
        <taxon>Ostreoidea</taxon>
        <taxon>Ostreidae</taxon>
        <taxon>Magallana</taxon>
    </lineage>
</organism>
<dbReference type="GO" id="GO:0030833">
    <property type="term" value="P:regulation of actin filament polymerization"/>
    <property type="evidence" value="ECO:0007669"/>
    <property type="project" value="TreeGrafter"/>
</dbReference>
<accession>A0A8W8JTE3</accession>
<evidence type="ECO:0000256" key="3">
    <source>
        <dbReference type="ARBA" id="ARBA00023203"/>
    </source>
</evidence>
<keyword evidence="2" id="KW-0963">Cytoplasm</keyword>
<dbReference type="PANTHER" id="PTHR10829:SF29">
    <property type="entry name" value="COACTOSIN-LIKE PROTEIN"/>
    <property type="match status" value="1"/>
</dbReference>
<dbReference type="AlphaFoldDB" id="A0A8W8JTE3"/>
<comment type="function">
    <text evidence="6">Binds to F-actin in a calcium-independent manner. Has no direct effect on actin depolymerization. Acts as a chaperone for ALOX5 (5LO), influencing both its stability and activity in leukotrienes synthesis.</text>
</comment>
<dbReference type="Proteomes" id="UP000005408">
    <property type="component" value="Unassembled WGS sequence"/>
</dbReference>
<keyword evidence="4" id="KW-0206">Cytoskeleton</keyword>
<reference evidence="10" key="1">
    <citation type="submission" date="2022-08" db="UniProtKB">
        <authorList>
            <consortium name="EnsemblMetazoa"/>
        </authorList>
    </citation>
    <scope>IDENTIFICATION</scope>
    <source>
        <strain evidence="10">05x7-T-G4-1.051#20</strain>
    </source>
</reference>
<comment type="similarity">
    <text evidence="5">Belongs to the actin-binding proteins ADF family. Coactosin subfamily.</text>
</comment>
<name>A0A8W8JTE3_MAGGI</name>
<evidence type="ECO:0000313" key="10">
    <source>
        <dbReference type="EnsemblMetazoa" id="G20778.5:cds"/>
    </source>
</evidence>
<comment type="subcellular location">
    <subcellularLocation>
        <location evidence="1">Cytoplasm</location>
        <location evidence="1">Cytoskeleton</location>
    </subcellularLocation>
</comment>
<evidence type="ECO:0000313" key="11">
    <source>
        <dbReference type="Proteomes" id="UP000005408"/>
    </source>
</evidence>
<dbReference type="InterPro" id="IPR029006">
    <property type="entry name" value="ADF-H/Gelsolin-like_dom_sf"/>
</dbReference>
<dbReference type="PANTHER" id="PTHR10829">
    <property type="entry name" value="CORTACTIN AND DREBRIN"/>
    <property type="match status" value="1"/>
</dbReference>
<dbReference type="SUPFAM" id="SSF55753">
    <property type="entry name" value="Actin depolymerizing proteins"/>
    <property type="match status" value="1"/>
</dbReference>
<feature type="domain" description="ADF-H" evidence="9">
    <location>
        <begin position="1"/>
        <end position="130"/>
    </location>
</feature>
<evidence type="ECO:0000256" key="2">
    <source>
        <dbReference type="ARBA" id="ARBA00022490"/>
    </source>
</evidence>
<evidence type="ECO:0000259" key="9">
    <source>
        <dbReference type="PROSITE" id="PS51263"/>
    </source>
</evidence>
<protein>
    <recommendedName>
        <fullName evidence="8">Coactosin-like protein</fullName>
    </recommendedName>
</protein>
<evidence type="ECO:0000256" key="8">
    <source>
        <dbReference type="ARBA" id="ARBA00068121"/>
    </source>
</evidence>
<keyword evidence="11" id="KW-1185">Reference proteome</keyword>
<evidence type="ECO:0000256" key="7">
    <source>
        <dbReference type="ARBA" id="ARBA00062335"/>
    </source>
</evidence>
<dbReference type="InterPro" id="IPR002108">
    <property type="entry name" value="ADF-H"/>
</dbReference>
<dbReference type="Pfam" id="PF00241">
    <property type="entry name" value="Cofilin_ADF"/>
    <property type="match status" value="1"/>
</dbReference>
<evidence type="ECO:0000256" key="5">
    <source>
        <dbReference type="ARBA" id="ARBA00038052"/>
    </source>
</evidence>
<dbReference type="GO" id="GO:0030864">
    <property type="term" value="C:cortical actin cytoskeleton"/>
    <property type="evidence" value="ECO:0007669"/>
    <property type="project" value="TreeGrafter"/>
</dbReference>
<dbReference type="GO" id="GO:0030427">
    <property type="term" value="C:site of polarized growth"/>
    <property type="evidence" value="ECO:0007669"/>
    <property type="project" value="TreeGrafter"/>
</dbReference>
<evidence type="ECO:0000256" key="1">
    <source>
        <dbReference type="ARBA" id="ARBA00004245"/>
    </source>
</evidence>
<evidence type="ECO:0000256" key="4">
    <source>
        <dbReference type="ARBA" id="ARBA00023212"/>
    </source>
</evidence>
<dbReference type="EnsemblMetazoa" id="G20778.5">
    <property type="protein sequence ID" value="G20778.5:cds"/>
    <property type="gene ID" value="G20778"/>
</dbReference>
<dbReference type="PROSITE" id="PS51263">
    <property type="entry name" value="ADF_H"/>
    <property type="match status" value="1"/>
</dbReference>
<comment type="subunit">
    <text evidence="7">Interacts with 5-lipoxygenase (ALOX5/5LO) in a calcium-independent manner. Binds to F-actin with a stoichiometry of 1:2.</text>
</comment>
<dbReference type="GO" id="GO:0005884">
    <property type="term" value="C:actin filament"/>
    <property type="evidence" value="ECO:0007669"/>
    <property type="project" value="TreeGrafter"/>
</dbReference>
<proteinExistence type="inferred from homology"/>
<dbReference type="CDD" id="cd11282">
    <property type="entry name" value="ADF_coactosin_like"/>
    <property type="match status" value="1"/>
</dbReference>
<keyword evidence="3" id="KW-0009">Actin-binding</keyword>
<dbReference type="GO" id="GO:0051015">
    <property type="term" value="F:actin filament binding"/>
    <property type="evidence" value="ECO:0007669"/>
    <property type="project" value="TreeGrafter"/>
</dbReference>
<dbReference type="SMART" id="SM00102">
    <property type="entry name" value="ADF"/>
    <property type="match status" value="1"/>
</dbReference>
<dbReference type="FunFam" id="3.40.20.10:FF:000018">
    <property type="entry name" value="Coactosin-like 1"/>
    <property type="match status" value="1"/>
</dbReference>
<dbReference type="Gene3D" id="3.40.20.10">
    <property type="entry name" value="Severin"/>
    <property type="match status" value="1"/>
</dbReference>